<dbReference type="EMBL" id="CADEAL010000962">
    <property type="protein sequence ID" value="CAB1427343.1"/>
    <property type="molecule type" value="Genomic_DNA"/>
</dbReference>
<comment type="caution">
    <text evidence="2">The sequence shown here is derived from an EMBL/GenBank/DDBJ whole genome shotgun (WGS) entry which is preliminary data.</text>
</comment>
<evidence type="ECO:0000313" key="3">
    <source>
        <dbReference type="Proteomes" id="UP001153269"/>
    </source>
</evidence>
<feature type="compositionally biased region" description="Basic and acidic residues" evidence="1">
    <location>
        <begin position="190"/>
        <end position="211"/>
    </location>
</feature>
<dbReference type="Proteomes" id="UP001153269">
    <property type="component" value="Unassembled WGS sequence"/>
</dbReference>
<organism evidence="2 3">
    <name type="scientific">Pleuronectes platessa</name>
    <name type="common">European plaice</name>
    <dbReference type="NCBI Taxonomy" id="8262"/>
    <lineage>
        <taxon>Eukaryota</taxon>
        <taxon>Metazoa</taxon>
        <taxon>Chordata</taxon>
        <taxon>Craniata</taxon>
        <taxon>Vertebrata</taxon>
        <taxon>Euteleostomi</taxon>
        <taxon>Actinopterygii</taxon>
        <taxon>Neopterygii</taxon>
        <taxon>Teleostei</taxon>
        <taxon>Neoteleostei</taxon>
        <taxon>Acanthomorphata</taxon>
        <taxon>Carangaria</taxon>
        <taxon>Pleuronectiformes</taxon>
        <taxon>Pleuronectoidei</taxon>
        <taxon>Pleuronectidae</taxon>
        <taxon>Pleuronectes</taxon>
    </lineage>
</organism>
<proteinExistence type="predicted"/>
<evidence type="ECO:0000256" key="1">
    <source>
        <dbReference type="SAM" id="MobiDB-lite"/>
    </source>
</evidence>
<gene>
    <name evidence="2" type="ORF">PLEPLA_LOCUS15282</name>
</gene>
<protein>
    <submittedName>
        <fullName evidence="2">Uncharacterized protein</fullName>
    </submittedName>
</protein>
<accession>A0A9N7U995</accession>
<feature type="region of interest" description="Disordered" evidence="1">
    <location>
        <begin position="38"/>
        <end position="64"/>
    </location>
</feature>
<reference evidence="2" key="1">
    <citation type="submission" date="2020-03" db="EMBL/GenBank/DDBJ databases">
        <authorList>
            <person name="Weist P."/>
        </authorList>
    </citation>
    <scope>NUCLEOTIDE SEQUENCE</scope>
</reference>
<feature type="region of interest" description="Disordered" evidence="1">
    <location>
        <begin position="186"/>
        <end position="212"/>
    </location>
</feature>
<name>A0A9N7U995_PLEPL</name>
<sequence length="337" mass="36307">MEGATATWVEGWGEAGVKDDKNRGGETGMWRGRAITASRHQGRRGMEGEGGKISQTLSPASPPSIHPSFTTTRACLIHLSPPSLGLFYPALFSMHCYVAYGCRCFGYSTAFIFSSSLPLPSLCKGSAHIGFISTKERATVPPPVPRLDIGPVPSFQITQAELRSLHPFILPSQCFFFPVTQNRGAKRRVREREERTDDDRRAEQEDERHEGQLMNCTELESSQIPLNNPLALPLHHPPVPPSSPSLAPSVMLLTLEEGIRQSSLASLLCLSAAMLSAHRARDRLKGGEGGGGGGGVVVVEEKGGGETCAGEYSSLSDSHHALINSACRNAQTPPERV</sequence>
<dbReference type="AlphaFoldDB" id="A0A9N7U995"/>
<keyword evidence="3" id="KW-1185">Reference proteome</keyword>
<evidence type="ECO:0000313" key="2">
    <source>
        <dbReference type="EMBL" id="CAB1427343.1"/>
    </source>
</evidence>